<gene>
    <name evidence="1" type="ordered locus">Desac_1736</name>
</gene>
<proteinExistence type="predicted"/>
<dbReference type="InterPro" id="IPR012657">
    <property type="entry name" value="23S_rRNA-intervening_sequence"/>
</dbReference>
<dbReference type="eggNOG" id="COG0399">
    <property type="taxonomic scope" value="Bacteria"/>
</dbReference>
<dbReference type="Pfam" id="PF05635">
    <property type="entry name" value="23S_rRNA_IVP"/>
    <property type="match status" value="1"/>
</dbReference>
<accession>F2ND03</accession>
<dbReference type="PANTHER" id="PTHR38471:SF2">
    <property type="entry name" value="FOUR HELIX BUNDLE PROTEIN"/>
    <property type="match status" value="1"/>
</dbReference>
<dbReference type="NCBIfam" id="TIGR02436">
    <property type="entry name" value="four helix bundle protein"/>
    <property type="match status" value="1"/>
</dbReference>
<keyword evidence="1" id="KW-0687">Ribonucleoprotein</keyword>
<organism evidence="1 2">
    <name type="scientific">Desulfobacca acetoxidans (strain ATCC 700848 / DSM 11109 / ASRB2)</name>
    <dbReference type="NCBI Taxonomy" id="880072"/>
    <lineage>
        <taxon>Bacteria</taxon>
        <taxon>Pseudomonadati</taxon>
        <taxon>Thermodesulfobacteriota</taxon>
        <taxon>Desulfobaccia</taxon>
        <taxon>Desulfobaccales</taxon>
        <taxon>Desulfobaccaceae</taxon>
        <taxon>Desulfobacca</taxon>
    </lineage>
</organism>
<dbReference type="SUPFAM" id="SSF158446">
    <property type="entry name" value="IVS-encoded protein-like"/>
    <property type="match status" value="1"/>
</dbReference>
<dbReference type="EMBL" id="CP002629">
    <property type="protein sequence ID" value="AEB09577.1"/>
    <property type="molecule type" value="Genomic_DNA"/>
</dbReference>
<dbReference type="Gene3D" id="1.20.1440.60">
    <property type="entry name" value="23S rRNA-intervening sequence"/>
    <property type="match status" value="1"/>
</dbReference>
<protein>
    <submittedName>
        <fullName evidence="1">S23 ribosomal protein</fullName>
    </submittedName>
</protein>
<sequence>MIAWQKARELAKAVYLVATKGELSRDFGFRDQIRRSAVSVMANLAEGFERGRRTEFHQFISIAKSSCAELRSHLYLALDIGYLDQETFTRLHAMTEELSRILGGLRASVEKQKG</sequence>
<dbReference type="RefSeq" id="WP_013706687.1">
    <property type="nucleotide sequence ID" value="NC_015388.1"/>
</dbReference>
<dbReference type="Proteomes" id="UP000000483">
    <property type="component" value="Chromosome"/>
</dbReference>
<dbReference type="PANTHER" id="PTHR38471">
    <property type="entry name" value="FOUR HELIX BUNDLE PROTEIN"/>
    <property type="match status" value="1"/>
</dbReference>
<dbReference type="HOGENOM" id="CLU_129874_0_0_7"/>
<dbReference type="AlphaFoldDB" id="F2ND03"/>
<dbReference type="CDD" id="cd16377">
    <property type="entry name" value="23S_rRNA_IVP_like"/>
    <property type="match status" value="1"/>
</dbReference>
<dbReference type="InterPro" id="IPR036583">
    <property type="entry name" value="23S_rRNA_IVS_sf"/>
</dbReference>
<dbReference type="STRING" id="880072.Desac_1736"/>
<keyword evidence="1" id="KW-0689">Ribosomal protein</keyword>
<dbReference type="KEGG" id="dao:Desac_1736"/>
<reference evidence="2" key="2">
    <citation type="submission" date="2011-03" db="EMBL/GenBank/DDBJ databases">
        <title>The complete genome of Desulfobacca acetoxidans DSM 11109.</title>
        <authorList>
            <consortium name="US DOE Joint Genome Institute (JGI-PGF)"/>
            <person name="Lucas S."/>
            <person name="Copeland A."/>
            <person name="Lapidus A."/>
            <person name="Bruce D."/>
            <person name="Goodwin L."/>
            <person name="Pitluck S."/>
            <person name="Peters L."/>
            <person name="Kyrpides N."/>
            <person name="Mavromatis K."/>
            <person name="Ivanova N."/>
            <person name="Ovchinnikova G."/>
            <person name="Teshima H."/>
            <person name="Detter J.C."/>
            <person name="Han C."/>
            <person name="Land M."/>
            <person name="Hauser L."/>
            <person name="Markowitz V."/>
            <person name="Cheng J.-F."/>
            <person name="Hugenholtz P."/>
            <person name="Woyke T."/>
            <person name="Wu D."/>
            <person name="Spring S."/>
            <person name="Schueler E."/>
            <person name="Brambilla E."/>
            <person name="Klenk H.-P."/>
            <person name="Eisen J.A."/>
        </authorList>
    </citation>
    <scope>NUCLEOTIDE SEQUENCE [LARGE SCALE GENOMIC DNA]</scope>
    <source>
        <strain evidence="2">ATCC 700848 / DSM 11109 / ASRB2</strain>
    </source>
</reference>
<dbReference type="GO" id="GO:0005840">
    <property type="term" value="C:ribosome"/>
    <property type="evidence" value="ECO:0007669"/>
    <property type="project" value="UniProtKB-KW"/>
</dbReference>
<evidence type="ECO:0000313" key="2">
    <source>
        <dbReference type="Proteomes" id="UP000000483"/>
    </source>
</evidence>
<reference evidence="1 2" key="1">
    <citation type="journal article" date="2011" name="Stand. Genomic Sci.">
        <title>Complete genome sequence of the acetate-degrading sulfate reducer Desulfobacca acetoxidans type strain (ASRB2).</title>
        <authorList>
            <person name="Goker M."/>
            <person name="Teshima H."/>
            <person name="Lapidus A."/>
            <person name="Nolan M."/>
            <person name="Lucas S."/>
            <person name="Hammon N."/>
            <person name="Deshpande S."/>
            <person name="Cheng J.F."/>
            <person name="Tapia R."/>
            <person name="Han C."/>
            <person name="Goodwin L."/>
            <person name="Pitluck S."/>
            <person name="Huntemann M."/>
            <person name="Liolios K."/>
            <person name="Ivanova N."/>
            <person name="Pagani I."/>
            <person name="Mavromatis K."/>
            <person name="Ovchinikova G."/>
            <person name="Pati A."/>
            <person name="Chen A."/>
            <person name="Palaniappan K."/>
            <person name="Land M."/>
            <person name="Hauser L."/>
            <person name="Brambilla E.M."/>
            <person name="Rohde M."/>
            <person name="Spring S."/>
            <person name="Detter J.C."/>
            <person name="Woyke T."/>
            <person name="Bristow J."/>
            <person name="Eisen J.A."/>
            <person name="Markowitz V."/>
            <person name="Hugenholtz P."/>
            <person name="Kyrpides N.C."/>
            <person name="Klenk H.P."/>
        </authorList>
    </citation>
    <scope>NUCLEOTIDE SEQUENCE [LARGE SCALE GENOMIC DNA]</scope>
    <source>
        <strain evidence="2">ATCC 700848 / DSM 11109 / ASRB2</strain>
    </source>
</reference>
<evidence type="ECO:0000313" key="1">
    <source>
        <dbReference type="EMBL" id="AEB09577.1"/>
    </source>
</evidence>
<keyword evidence="2" id="KW-1185">Reference proteome</keyword>
<name>F2ND03_DESAR</name>